<dbReference type="SUPFAM" id="SSF48452">
    <property type="entry name" value="TPR-like"/>
    <property type="match status" value="1"/>
</dbReference>
<dbReference type="GO" id="GO:0043531">
    <property type="term" value="F:ADP binding"/>
    <property type="evidence" value="ECO:0007669"/>
    <property type="project" value="InterPro"/>
</dbReference>
<accession>A0A3D8RPC6</accession>
<dbReference type="SUPFAM" id="SSF52540">
    <property type="entry name" value="P-loop containing nucleoside triphosphate hydrolases"/>
    <property type="match status" value="1"/>
</dbReference>
<comment type="caution">
    <text evidence="5">The sequence shown here is derived from an EMBL/GenBank/DDBJ whole genome shotgun (WGS) entry which is preliminary data.</text>
</comment>
<dbReference type="EMBL" id="PDLN01000009">
    <property type="protein sequence ID" value="RDW75661.1"/>
    <property type="molecule type" value="Genomic_DNA"/>
</dbReference>
<dbReference type="InterPro" id="IPR011990">
    <property type="entry name" value="TPR-like_helical_dom_sf"/>
</dbReference>
<dbReference type="Proteomes" id="UP000256328">
    <property type="component" value="Unassembled WGS sequence"/>
</dbReference>
<evidence type="ECO:0000256" key="1">
    <source>
        <dbReference type="SAM" id="MobiDB-lite"/>
    </source>
</evidence>
<feature type="domain" description="DUF7779" evidence="4">
    <location>
        <begin position="521"/>
        <end position="600"/>
    </location>
</feature>
<feature type="region of interest" description="Disordered" evidence="1">
    <location>
        <begin position="1"/>
        <end position="28"/>
    </location>
</feature>
<dbReference type="InterPro" id="IPR056125">
    <property type="entry name" value="DUF7708"/>
</dbReference>
<organism evidence="5 6">
    <name type="scientific">Coleophoma crateriformis</name>
    <dbReference type="NCBI Taxonomy" id="565419"/>
    <lineage>
        <taxon>Eukaryota</taxon>
        <taxon>Fungi</taxon>
        <taxon>Dikarya</taxon>
        <taxon>Ascomycota</taxon>
        <taxon>Pezizomycotina</taxon>
        <taxon>Leotiomycetes</taxon>
        <taxon>Helotiales</taxon>
        <taxon>Dermateaceae</taxon>
        <taxon>Coleophoma</taxon>
    </lineage>
</organism>
<dbReference type="InterPro" id="IPR002182">
    <property type="entry name" value="NB-ARC"/>
</dbReference>
<dbReference type="Pfam" id="PF24809">
    <property type="entry name" value="DUF7708"/>
    <property type="match status" value="1"/>
</dbReference>
<dbReference type="PANTHER" id="PTHR35205:SF1">
    <property type="entry name" value="ZU5 DOMAIN-CONTAINING PROTEIN"/>
    <property type="match status" value="1"/>
</dbReference>
<dbReference type="Pfam" id="PF00931">
    <property type="entry name" value="NB-ARC"/>
    <property type="match status" value="1"/>
</dbReference>
<keyword evidence="6" id="KW-1185">Reference proteome</keyword>
<evidence type="ECO:0000313" key="6">
    <source>
        <dbReference type="Proteomes" id="UP000256328"/>
    </source>
</evidence>
<dbReference type="PANTHER" id="PTHR35205">
    <property type="entry name" value="NB-ARC AND TPR DOMAIN PROTEIN"/>
    <property type="match status" value="1"/>
</dbReference>
<evidence type="ECO:0000259" key="4">
    <source>
        <dbReference type="Pfam" id="PF25000"/>
    </source>
</evidence>
<evidence type="ECO:0000259" key="3">
    <source>
        <dbReference type="Pfam" id="PF24809"/>
    </source>
</evidence>
<feature type="compositionally biased region" description="Low complexity" evidence="1">
    <location>
        <begin position="7"/>
        <end position="24"/>
    </location>
</feature>
<dbReference type="Gene3D" id="3.40.50.300">
    <property type="entry name" value="P-loop containing nucleotide triphosphate hydrolases"/>
    <property type="match status" value="1"/>
</dbReference>
<proteinExistence type="predicted"/>
<dbReference type="Pfam" id="PF25000">
    <property type="entry name" value="DUF7779"/>
    <property type="match status" value="1"/>
</dbReference>
<dbReference type="Gene3D" id="1.25.40.10">
    <property type="entry name" value="Tetratricopeptide repeat domain"/>
    <property type="match status" value="2"/>
</dbReference>
<dbReference type="InterPro" id="IPR056681">
    <property type="entry name" value="DUF7779"/>
</dbReference>
<dbReference type="OrthoDB" id="6161812at2759"/>
<dbReference type="InterPro" id="IPR027417">
    <property type="entry name" value="P-loop_NTPase"/>
</dbReference>
<dbReference type="AlphaFoldDB" id="A0A3D8RPC6"/>
<gene>
    <name evidence="5" type="ORF">BP5796_06482</name>
</gene>
<reference evidence="5 6" key="1">
    <citation type="journal article" date="2018" name="IMA Fungus">
        <title>IMA Genome-F 9: Draft genome sequence of Annulohypoxylon stygium, Aspergillus mulundensis, Berkeleyomyces basicola (syn. Thielaviopsis basicola), Ceratocystis smalleyi, two Cercospora beticola strains, Coleophoma cylindrospora, Fusarium fracticaudum, Phialophora cf. hyalina, and Morchella septimelata.</title>
        <authorList>
            <person name="Wingfield B.D."/>
            <person name="Bills G.F."/>
            <person name="Dong Y."/>
            <person name="Huang W."/>
            <person name="Nel W.J."/>
            <person name="Swalarsk-Parry B.S."/>
            <person name="Vaghefi N."/>
            <person name="Wilken P.M."/>
            <person name="An Z."/>
            <person name="de Beer Z.W."/>
            <person name="De Vos L."/>
            <person name="Chen L."/>
            <person name="Duong T.A."/>
            <person name="Gao Y."/>
            <person name="Hammerbacher A."/>
            <person name="Kikkert J.R."/>
            <person name="Li Y."/>
            <person name="Li H."/>
            <person name="Li K."/>
            <person name="Li Q."/>
            <person name="Liu X."/>
            <person name="Ma X."/>
            <person name="Naidoo K."/>
            <person name="Pethybridge S.J."/>
            <person name="Sun J."/>
            <person name="Steenkamp E.T."/>
            <person name="van der Nest M.A."/>
            <person name="van Wyk S."/>
            <person name="Wingfield M.J."/>
            <person name="Xiong C."/>
            <person name="Yue Q."/>
            <person name="Zhang X."/>
        </authorList>
    </citation>
    <scope>NUCLEOTIDE SEQUENCE [LARGE SCALE GENOMIC DNA]</scope>
    <source>
        <strain evidence="5 6">BP5796</strain>
    </source>
</reference>
<protein>
    <submittedName>
        <fullName evidence="5">Uncharacterized protein</fullName>
    </submittedName>
</protein>
<feature type="domain" description="NB-ARC" evidence="2">
    <location>
        <begin position="295"/>
        <end position="439"/>
    </location>
</feature>
<evidence type="ECO:0000259" key="2">
    <source>
        <dbReference type="Pfam" id="PF00931"/>
    </source>
</evidence>
<feature type="domain" description="DUF7708" evidence="3">
    <location>
        <begin position="116"/>
        <end position="232"/>
    </location>
</feature>
<sequence length="985" mass="110830">MASIRESTSSASPLYYTPSTTSSDSLRHNGLRTPGSAMRWQDARDKCLANLRLEERAIIRSFTSPEHLIADLQRREAEYSETISAQFISQIFPCISTIQDFSLLFLASMGPATVEVTFLWGILHLALKGLKTSQTTRTKTVEMLYQIRNELALFKRFSAGLNDDEEMRHAQSDMFSAMINFWSKAVGYLRKRSANVFSELLPQLDGDFKAAIIEMESSVERIHKIASFANRATEFELTSRNLDLLHISHLQESSSSNFPCYIIPFSNPYFYGRDKEMKAMAHHLDPPLEPYELRSYIVHGLGGVGKTALALAFAHRSRMSGLYDSIFWVKAKSHADLQNSFADIAASLKLSDSSQAITSDSSKLLVKNWLYTTRKRWLLIYDNVESWEVLEDFLPSSSGTIIITSRYSWIVHRVPGWRDGCALELETFTEKESFHLFTTLLKMYNPKASPASEKEAITTLLKKMNGHALGIEQIAAHIGYRRYSVKQFMAKYERRAAQIHSKKDHSSTSLHTVATVWEMHFENIQDTDSANLLALLSFLSPDDIPIQLFLPESELGISDFAPFCGDDTKLEDALDLLMHVALIKRHGENISLHPLVQAAYLESSYGRGQDIRQQAFHTVTVLVNDLFPKKSSSVALQERWAQCAVYLPHVLTLAAAYAQYSKTDHPLRSSSSLVELFKNSTHYQNDIGELHDCLKLLAIARDACTDKTGLPYSFLSNTTSCIYYELNDLPLCKKYQEETLAIRQAMLSSTDPGLGNIIMNIACRLTSEWRLDESLDLFQASKKIKLKDPNVSKQYLAHASASCGRVHMLKKEFELAEPLLTEARVILESLGPGGQFELAFIMFDIGKLGIGKGDVSAATKAFYAGLELSKNAYPMHILTGSYYFKLGVIAANARDFKGAREHLEKAFCIAEYQRIPGQMARIMRKQAMVLAEDPESNLNELAEGRSLRIRAAQIKGSLTMNSGLILDRGWTEDEVYDNLVVGHLR</sequence>
<name>A0A3D8RPC6_9HELO</name>
<evidence type="ECO:0000313" key="5">
    <source>
        <dbReference type="EMBL" id="RDW75661.1"/>
    </source>
</evidence>